<feature type="compositionally biased region" description="Basic and acidic residues" evidence="1">
    <location>
        <begin position="50"/>
        <end position="62"/>
    </location>
</feature>
<proteinExistence type="predicted"/>
<accession>A0A4Z2EUH7</accession>
<keyword evidence="3" id="KW-1185">Reference proteome</keyword>
<name>A0A4Z2EUH7_9TELE</name>
<evidence type="ECO:0000313" key="2">
    <source>
        <dbReference type="EMBL" id="TNN32458.1"/>
    </source>
</evidence>
<comment type="caution">
    <text evidence="2">The sequence shown here is derived from an EMBL/GenBank/DDBJ whole genome shotgun (WGS) entry which is preliminary data.</text>
</comment>
<feature type="region of interest" description="Disordered" evidence="1">
    <location>
        <begin position="43"/>
        <end position="70"/>
    </location>
</feature>
<evidence type="ECO:0000256" key="1">
    <source>
        <dbReference type="SAM" id="MobiDB-lite"/>
    </source>
</evidence>
<dbReference type="EMBL" id="SRLO01002691">
    <property type="protein sequence ID" value="TNN32458.1"/>
    <property type="molecule type" value="Genomic_DNA"/>
</dbReference>
<sequence length="147" mass="16483">MWRLKCSRRQLCTQRDVWSALGLKGFVTIKTGGLRLLGKPRLTLKTGSGRRPDSSWEDDGRNGRLAKNHNPEEVAAFWKSAAIPTDAASRSRFSEHDGESPKTLSNSLNSIMPPPPQKNNELAVNSKMYRHVVRTRSHRASVDVCDE</sequence>
<gene>
    <name evidence="2" type="ORF">EYF80_057384</name>
</gene>
<evidence type="ECO:0000313" key="3">
    <source>
        <dbReference type="Proteomes" id="UP000314294"/>
    </source>
</evidence>
<protein>
    <submittedName>
        <fullName evidence="2">Uncharacterized protein</fullName>
    </submittedName>
</protein>
<dbReference type="AlphaFoldDB" id="A0A4Z2EUH7"/>
<feature type="region of interest" description="Disordered" evidence="1">
    <location>
        <begin position="88"/>
        <end position="125"/>
    </location>
</feature>
<dbReference type="Proteomes" id="UP000314294">
    <property type="component" value="Unassembled WGS sequence"/>
</dbReference>
<organism evidence="2 3">
    <name type="scientific">Liparis tanakae</name>
    <name type="common">Tanaka's snailfish</name>
    <dbReference type="NCBI Taxonomy" id="230148"/>
    <lineage>
        <taxon>Eukaryota</taxon>
        <taxon>Metazoa</taxon>
        <taxon>Chordata</taxon>
        <taxon>Craniata</taxon>
        <taxon>Vertebrata</taxon>
        <taxon>Euteleostomi</taxon>
        <taxon>Actinopterygii</taxon>
        <taxon>Neopterygii</taxon>
        <taxon>Teleostei</taxon>
        <taxon>Neoteleostei</taxon>
        <taxon>Acanthomorphata</taxon>
        <taxon>Eupercaria</taxon>
        <taxon>Perciformes</taxon>
        <taxon>Cottioidei</taxon>
        <taxon>Cottales</taxon>
        <taxon>Liparidae</taxon>
        <taxon>Liparis</taxon>
    </lineage>
</organism>
<reference evidence="2 3" key="1">
    <citation type="submission" date="2019-03" db="EMBL/GenBank/DDBJ databases">
        <title>First draft genome of Liparis tanakae, snailfish: a comprehensive survey of snailfish specific genes.</title>
        <authorList>
            <person name="Kim W."/>
            <person name="Song I."/>
            <person name="Jeong J.-H."/>
            <person name="Kim D."/>
            <person name="Kim S."/>
            <person name="Ryu S."/>
            <person name="Song J.Y."/>
            <person name="Lee S.K."/>
        </authorList>
    </citation>
    <scope>NUCLEOTIDE SEQUENCE [LARGE SCALE GENOMIC DNA]</scope>
    <source>
        <tissue evidence="2">Muscle</tissue>
    </source>
</reference>